<evidence type="ECO:0000256" key="5">
    <source>
        <dbReference type="ARBA" id="ARBA00023136"/>
    </source>
</evidence>
<protein>
    <submittedName>
        <fullName evidence="7">Oligosaccharide flippase family protein</fullName>
    </submittedName>
</protein>
<dbReference type="InterPro" id="IPR050833">
    <property type="entry name" value="Poly_Biosynth_Transport"/>
</dbReference>
<evidence type="ECO:0000256" key="1">
    <source>
        <dbReference type="ARBA" id="ARBA00004651"/>
    </source>
</evidence>
<feature type="transmembrane region" description="Helical" evidence="6">
    <location>
        <begin position="188"/>
        <end position="206"/>
    </location>
</feature>
<feature type="transmembrane region" description="Helical" evidence="6">
    <location>
        <begin position="12"/>
        <end position="33"/>
    </location>
</feature>
<feature type="transmembrane region" description="Helical" evidence="6">
    <location>
        <begin position="456"/>
        <end position="474"/>
    </location>
</feature>
<evidence type="ECO:0000256" key="4">
    <source>
        <dbReference type="ARBA" id="ARBA00022989"/>
    </source>
</evidence>
<keyword evidence="4 6" id="KW-1133">Transmembrane helix</keyword>
<feature type="transmembrane region" description="Helical" evidence="6">
    <location>
        <begin position="259"/>
        <end position="280"/>
    </location>
</feature>
<keyword evidence="5 6" id="KW-0472">Membrane</keyword>
<feature type="transmembrane region" description="Helical" evidence="6">
    <location>
        <begin position="87"/>
        <end position="109"/>
    </location>
</feature>
<comment type="subcellular location">
    <subcellularLocation>
        <location evidence="1">Cell membrane</location>
        <topology evidence="1">Multi-pass membrane protein</topology>
    </subcellularLocation>
</comment>
<feature type="transmembrane region" description="Helical" evidence="6">
    <location>
        <begin position="389"/>
        <end position="410"/>
    </location>
</feature>
<reference evidence="7 8" key="1">
    <citation type="submission" date="2020-04" db="EMBL/GenBank/DDBJ databases">
        <authorList>
            <person name="Hitch T.C.A."/>
            <person name="Wylensek D."/>
            <person name="Clavel T."/>
        </authorList>
    </citation>
    <scope>NUCLEOTIDE SEQUENCE [LARGE SCALE GENOMIC DNA]</scope>
    <source>
        <strain evidence="7 8">BSM-383-APC-5F</strain>
    </source>
</reference>
<dbReference type="PANTHER" id="PTHR30250">
    <property type="entry name" value="PST FAMILY PREDICTED COLANIC ACID TRANSPORTER"/>
    <property type="match status" value="1"/>
</dbReference>
<proteinExistence type="predicted"/>
<feature type="transmembrane region" description="Helical" evidence="6">
    <location>
        <begin position="218"/>
        <end position="239"/>
    </location>
</feature>
<evidence type="ECO:0000313" key="7">
    <source>
        <dbReference type="EMBL" id="NME58349.1"/>
    </source>
</evidence>
<feature type="transmembrane region" description="Helical" evidence="6">
    <location>
        <begin position="364"/>
        <end position="383"/>
    </location>
</feature>
<comment type="caution">
    <text evidence="7">The sequence shown here is derived from an EMBL/GenBank/DDBJ whole genome shotgun (WGS) entry which is preliminary data.</text>
</comment>
<gene>
    <name evidence="7" type="ORF">HF855_13375</name>
</gene>
<dbReference type="Pfam" id="PF01943">
    <property type="entry name" value="Polysacc_synt"/>
    <property type="match status" value="1"/>
</dbReference>
<feature type="transmembrane region" description="Helical" evidence="6">
    <location>
        <begin position="333"/>
        <end position="352"/>
    </location>
</feature>
<dbReference type="AlphaFoldDB" id="A0A848CMU8"/>
<organism evidence="7 8">
    <name type="scientific">Dorea formicigenerans</name>
    <dbReference type="NCBI Taxonomy" id="39486"/>
    <lineage>
        <taxon>Bacteria</taxon>
        <taxon>Bacillati</taxon>
        <taxon>Bacillota</taxon>
        <taxon>Clostridia</taxon>
        <taxon>Lachnospirales</taxon>
        <taxon>Lachnospiraceae</taxon>
        <taxon>Dorea</taxon>
    </lineage>
</organism>
<dbReference type="RefSeq" id="WP_168934270.1">
    <property type="nucleotide sequence ID" value="NZ_JABAFX010000051.1"/>
</dbReference>
<feature type="transmembrane region" description="Helical" evidence="6">
    <location>
        <begin position="152"/>
        <end position="176"/>
    </location>
</feature>
<evidence type="ECO:0000313" key="8">
    <source>
        <dbReference type="Proteomes" id="UP000580130"/>
    </source>
</evidence>
<feature type="transmembrane region" description="Helical" evidence="6">
    <location>
        <begin position="121"/>
        <end position="140"/>
    </location>
</feature>
<evidence type="ECO:0000256" key="6">
    <source>
        <dbReference type="SAM" id="Phobius"/>
    </source>
</evidence>
<feature type="transmembrane region" description="Helical" evidence="6">
    <location>
        <begin position="53"/>
        <end position="75"/>
    </location>
</feature>
<dbReference type="PANTHER" id="PTHR30250:SF11">
    <property type="entry name" value="O-ANTIGEN TRANSPORTER-RELATED"/>
    <property type="match status" value="1"/>
</dbReference>
<dbReference type="Proteomes" id="UP000580130">
    <property type="component" value="Unassembled WGS sequence"/>
</dbReference>
<dbReference type="InterPro" id="IPR002797">
    <property type="entry name" value="Polysacc_synth"/>
</dbReference>
<dbReference type="GO" id="GO:0005886">
    <property type="term" value="C:plasma membrane"/>
    <property type="evidence" value="ECO:0007669"/>
    <property type="project" value="UniProtKB-SubCell"/>
</dbReference>
<accession>A0A848CMU8</accession>
<name>A0A848CMU8_9FIRM</name>
<feature type="transmembrane region" description="Helical" evidence="6">
    <location>
        <begin position="301"/>
        <end position="321"/>
    </location>
</feature>
<keyword evidence="2" id="KW-1003">Cell membrane</keyword>
<sequence>MEKKKAKISIPVGFKSAIVYLFATVFTRGLAIISTPIFTRIMTTDQVGMVNLYSSWYSMITVVSTLALTSGGFSIALREFEKERDQYVSSVLSLTSIVAIGVALLYFVAPSFWNNITGLPTHLMILLLIGLLVAPARDFWLSRQRFEYRYKLSGTMTTLSAVVASGLAVAAVLYANNVDFSDIASVRLFANYSIVYGVALIIWFSIFIKGRCFYSPKYWKFSLQLSLPLIGYSIASQILNVSDRLMISKMVGNSAVGVYSTLYTVSSLSLMVWTAINASFEPYLYQNMENPKSKIKKLSMSMLGMYSLVAILLVYLAPEIVRILATKEYYKGIYIMPPIAGGVYFIAVSNLYSDILVYLKKTKMVMISSAIAAALNVVLNYIMINAYGYMAAAYTTLISYIVMALLLSIWANREFKKYITEIDFVYDNKLISVISILTLVISLFAILIYNYAIVRYAIAMCVFVATALYGVYYLKGNENLKKNKV</sequence>
<dbReference type="EMBL" id="JABAFX010000051">
    <property type="protein sequence ID" value="NME58349.1"/>
    <property type="molecule type" value="Genomic_DNA"/>
</dbReference>
<evidence type="ECO:0000256" key="3">
    <source>
        <dbReference type="ARBA" id="ARBA00022692"/>
    </source>
</evidence>
<feature type="transmembrane region" description="Helical" evidence="6">
    <location>
        <begin position="430"/>
        <end position="450"/>
    </location>
</feature>
<keyword evidence="3 6" id="KW-0812">Transmembrane</keyword>
<evidence type="ECO:0000256" key="2">
    <source>
        <dbReference type="ARBA" id="ARBA00022475"/>
    </source>
</evidence>